<feature type="non-terminal residue" evidence="3">
    <location>
        <position position="1"/>
    </location>
</feature>
<dbReference type="SMART" id="SM00710">
    <property type="entry name" value="PbH1"/>
    <property type="match status" value="5"/>
</dbReference>
<dbReference type="Pfam" id="PF13229">
    <property type="entry name" value="Beta_helix"/>
    <property type="match status" value="1"/>
</dbReference>
<organism evidence="3 4">
    <name type="scientific">Edaphochlamys debaryana</name>
    <dbReference type="NCBI Taxonomy" id="47281"/>
    <lineage>
        <taxon>Eukaryota</taxon>
        <taxon>Viridiplantae</taxon>
        <taxon>Chlorophyta</taxon>
        <taxon>core chlorophytes</taxon>
        <taxon>Chlorophyceae</taxon>
        <taxon>CS clade</taxon>
        <taxon>Chlamydomonadales</taxon>
        <taxon>Chlamydomonadales incertae sedis</taxon>
        <taxon>Edaphochlamys</taxon>
    </lineage>
</organism>
<dbReference type="Gene3D" id="2.160.20.10">
    <property type="entry name" value="Single-stranded right-handed beta-helix, Pectin lyase-like"/>
    <property type="match status" value="1"/>
</dbReference>
<feature type="region of interest" description="Disordered" evidence="1">
    <location>
        <begin position="1"/>
        <end position="29"/>
    </location>
</feature>
<keyword evidence="4" id="KW-1185">Reference proteome</keyword>
<dbReference type="SUPFAM" id="SSF51126">
    <property type="entry name" value="Pectin lyase-like"/>
    <property type="match status" value="1"/>
</dbReference>
<protein>
    <recommendedName>
        <fullName evidence="2">Right handed beta helix domain-containing protein</fullName>
    </recommendedName>
</protein>
<dbReference type="PANTHER" id="PTHR34199:SF2">
    <property type="entry name" value="NUMOD3 MOTIF FAMILY PROTEIN, EXPRESSED"/>
    <property type="match status" value="1"/>
</dbReference>
<proteinExistence type="predicted"/>
<dbReference type="InterPro" id="IPR039448">
    <property type="entry name" value="Beta_helix"/>
</dbReference>
<dbReference type="PANTHER" id="PTHR34199">
    <property type="entry name" value="NUMOD3 MOTIF FAMILY PROTEIN, EXPRESSED"/>
    <property type="match status" value="1"/>
</dbReference>
<dbReference type="OrthoDB" id="15421at2759"/>
<gene>
    <name evidence="3" type="ORF">HYH03_018209</name>
</gene>
<feature type="region of interest" description="Disordered" evidence="1">
    <location>
        <begin position="485"/>
        <end position="507"/>
    </location>
</feature>
<accession>A0A835XGB3</accession>
<dbReference type="Proteomes" id="UP000612055">
    <property type="component" value="Unassembled WGS sequence"/>
</dbReference>
<dbReference type="InterPro" id="IPR012334">
    <property type="entry name" value="Pectin_lyas_fold"/>
</dbReference>
<feature type="compositionally biased region" description="Pro residues" evidence="1">
    <location>
        <begin position="1011"/>
        <end position="1029"/>
    </location>
</feature>
<evidence type="ECO:0000256" key="1">
    <source>
        <dbReference type="SAM" id="MobiDB-lite"/>
    </source>
</evidence>
<evidence type="ECO:0000313" key="4">
    <source>
        <dbReference type="Proteomes" id="UP000612055"/>
    </source>
</evidence>
<sequence length="1043" mass="109227">SGAPGSTKALTPSPVPAGLAGRPAPFTGPGPGPVYDKGWPFQWWLGRKCMDLLVEPSRGSDDQDHNYESAYAPFRSVAAAVAAANMCDRVLLAGGASHKGPVGFFQPNITLMTDPADLGSKGRATLLCTSTGDTPCVRTGEGLYGGAAALTITDINIVMSPPPAEIYGPAASKSGSGYSYAPCLMLNEGSGGGWSSFWDFWVASSGRRDRGNTLIKNVGMFNCTTHGIKISTFVRRVVMEGLYINATGGTGVEVRGGVDLTLRSSVIANTADTGVRMGGGARNVLVERNIIRNFGDRGILLGSDQTEVEYMDVDWALGPGGSWHDCVNATVRNNLVAGGAGAGIAWYSARDATVVQNTFVGVAATQQAAVLLDVSPKALSQTLEVGPPNTNIVFRGNIVQLAAGPPGASVPDSQLRTLVVESRLLEGSSPNQPLAPWLPAGSCSRRQATATTTFSTTAFSTASSGLGRRSLQSADAAVLGADSGAGEAEGLEGEGEGGASGLRRRGRSLAQSARGFAGSALYAPGETTRNPDGSCPWFPPDNHWHRDVSAMSVHPQSDAILARAGGGNVHNDYGGHDRINGQEVLYGIPITYVDSSAPGFQRVPVTYGPDGYWDESDVPDGTPVPLPPDAPVEGTYPGCREPPCGGDRHVLVVDRATCTLYETYRSFPPSVTGTGRWRVDQLSTFNLTRNAQPQRRLGWTSADAAGLAIAPGLVKYDELINKGVIDHAIRYTLPYSRAAYGNPATHFAPRGDQDNVATLPYMGMRIRIRASYDCASLGRLAQIFCTAMKRYGGILADNGSPWYFTGEAHKGWEAHQRELSEIEDIPSSAFEAFEVLDTGCLCLSDTCSVAECDGVQGVDPVAIPTYPAVTDMSQLKFDNNIYATAKPNAAKCRFVDRRGAGKGFDGGIADWRSFSGGDKASIAEADPQLDPARDFAPSGPSSPAVGMCSVLPNALEDLTGKNRGSVGSRTDAGALLYGSVGTGPAPTPIPSPSPSPSPAPSTKPKRSPKPGKTPKPSPSPKPSKSPKPGKSPKPKRTPKPKAG</sequence>
<dbReference type="InterPro" id="IPR011050">
    <property type="entry name" value="Pectin_lyase_fold/virulence"/>
</dbReference>
<feature type="region of interest" description="Disordered" evidence="1">
    <location>
        <begin position="929"/>
        <end position="948"/>
    </location>
</feature>
<reference evidence="3" key="1">
    <citation type="journal article" date="2020" name="bioRxiv">
        <title>Comparative genomics of Chlamydomonas.</title>
        <authorList>
            <person name="Craig R.J."/>
            <person name="Hasan A.R."/>
            <person name="Ness R.W."/>
            <person name="Keightley P.D."/>
        </authorList>
    </citation>
    <scope>NUCLEOTIDE SEQUENCE</scope>
    <source>
        <strain evidence="3">CCAP 11/70</strain>
    </source>
</reference>
<name>A0A835XGB3_9CHLO</name>
<dbReference type="EMBL" id="JAEHOE010000198">
    <property type="protein sequence ID" value="KAG2482864.1"/>
    <property type="molecule type" value="Genomic_DNA"/>
</dbReference>
<dbReference type="InterPro" id="IPR006626">
    <property type="entry name" value="PbH1"/>
</dbReference>
<feature type="region of interest" description="Disordered" evidence="1">
    <location>
        <begin position="960"/>
        <end position="1043"/>
    </location>
</feature>
<evidence type="ECO:0000313" key="3">
    <source>
        <dbReference type="EMBL" id="KAG2482864.1"/>
    </source>
</evidence>
<feature type="domain" description="Right handed beta helix" evidence="2">
    <location>
        <begin position="213"/>
        <end position="359"/>
    </location>
</feature>
<feature type="compositionally biased region" description="Pro residues" evidence="1">
    <location>
        <begin position="985"/>
        <end position="1001"/>
    </location>
</feature>
<evidence type="ECO:0000259" key="2">
    <source>
        <dbReference type="Pfam" id="PF13229"/>
    </source>
</evidence>
<feature type="compositionally biased region" description="Basic residues" evidence="1">
    <location>
        <begin position="1030"/>
        <end position="1043"/>
    </location>
</feature>
<comment type="caution">
    <text evidence="3">The sequence shown here is derived from an EMBL/GenBank/DDBJ whole genome shotgun (WGS) entry which is preliminary data.</text>
</comment>
<dbReference type="AlphaFoldDB" id="A0A835XGB3"/>